<keyword evidence="3" id="KW-1185">Reference proteome</keyword>
<dbReference type="EMBL" id="JAERMS010000033">
    <property type="protein sequence ID" value="MBO1363995.1"/>
    <property type="molecule type" value="Genomic_DNA"/>
</dbReference>
<dbReference type="Proteomes" id="UP000664265">
    <property type="component" value="Unassembled WGS sequence"/>
</dbReference>
<dbReference type="InterPro" id="IPR045726">
    <property type="entry name" value="DUF6080"/>
</dbReference>
<feature type="transmembrane region" description="Helical" evidence="1">
    <location>
        <begin position="45"/>
        <end position="66"/>
    </location>
</feature>
<keyword evidence="1" id="KW-0812">Transmembrane</keyword>
<proteinExistence type="predicted"/>
<accession>A0ABS3M786</accession>
<keyword evidence="1" id="KW-0472">Membrane</keyword>
<feature type="transmembrane region" description="Helical" evidence="1">
    <location>
        <begin position="228"/>
        <end position="245"/>
    </location>
</feature>
<feature type="transmembrane region" description="Helical" evidence="1">
    <location>
        <begin position="103"/>
        <end position="126"/>
    </location>
</feature>
<evidence type="ECO:0000256" key="1">
    <source>
        <dbReference type="SAM" id="Phobius"/>
    </source>
</evidence>
<reference evidence="2 3" key="1">
    <citation type="submission" date="2021-01" db="EMBL/GenBank/DDBJ databases">
        <title>Prevotella A2931 sp. nov.</title>
        <authorList>
            <person name="Buhl M."/>
            <person name="Oberhettinger P."/>
        </authorList>
    </citation>
    <scope>NUCLEOTIDE SEQUENCE [LARGE SCALE GENOMIC DNA]</scope>
    <source>
        <strain evidence="2 3">A2931</strain>
    </source>
</reference>
<gene>
    <name evidence="2" type="ORF">JHU38_09475</name>
</gene>
<sequence>MKKLRIFRFSKQELLLSFPTLVMLLVAQAFMLCYHFERFTRGGNLGFWSIFAPKFTISGFDPYIYLTLSRWDVYYAVYRHPLLAYFWYPFAQLNHWLMAQTEVNYAIFIVAAVHTVLAFYVFLYLFRILKDVVRVATIDAWLLAFGFFSLGYILLTAIVPDHFCLSLYLLLLTLYVAGSKLRGGHFMSVAQTALLYLLTAGTTLSNGVYTFLAQLFCARRQTLRWRRLLLSFVIPTFVLFGLSYYQQEHIVKPRIERQQRALEKKKKKEKKAVALQKQTKKLPEAHPLDVFNLAMWLDTSTSRTASFVENFIGESVWLHTDHLLEDQVKGRPVIVGYQKGWEYVVIGLILLLAVAGFYCGRHDRFMWLCGSWLAFTLLLHFVLGFALKEVYIMAAHWLFLLPVMTAFLFRCLHERHTQSVRMRRALTGLRLLVFVLIILFYGHNLNLIGSYLLGH</sequence>
<feature type="transmembrane region" description="Helical" evidence="1">
    <location>
        <begin position="365"/>
        <end position="385"/>
    </location>
</feature>
<evidence type="ECO:0000313" key="3">
    <source>
        <dbReference type="Proteomes" id="UP000664265"/>
    </source>
</evidence>
<feature type="transmembrane region" description="Helical" evidence="1">
    <location>
        <begin position="340"/>
        <end position="358"/>
    </location>
</feature>
<protein>
    <submittedName>
        <fullName evidence="2">Uncharacterized protein</fullName>
    </submittedName>
</protein>
<name>A0ABS3M786_9BACT</name>
<feature type="transmembrane region" description="Helical" evidence="1">
    <location>
        <begin position="431"/>
        <end position="453"/>
    </location>
</feature>
<feature type="transmembrane region" description="Helical" evidence="1">
    <location>
        <begin position="391"/>
        <end position="410"/>
    </location>
</feature>
<comment type="caution">
    <text evidence="2">The sequence shown here is derived from an EMBL/GenBank/DDBJ whole genome shotgun (WGS) entry which is preliminary data.</text>
</comment>
<evidence type="ECO:0000313" key="2">
    <source>
        <dbReference type="EMBL" id="MBO1363995.1"/>
    </source>
</evidence>
<keyword evidence="1" id="KW-1133">Transmembrane helix</keyword>
<feature type="transmembrane region" description="Helical" evidence="1">
    <location>
        <begin position="193"/>
        <end position="216"/>
    </location>
</feature>
<dbReference type="Pfam" id="PF19558">
    <property type="entry name" value="DUF6080"/>
    <property type="match status" value="1"/>
</dbReference>
<dbReference type="RefSeq" id="WP_107582066.1">
    <property type="nucleotide sequence ID" value="NZ_JAERMS010000033.1"/>
</dbReference>
<feature type="transmembrane region" description="Helical" evidence="1">
    <location>
        <begin position="138"/>
        <end position="159"/>
    </location>
</feature>
<organism evidence="2 3">
    <name type="scientific">Prevotella illustrans</name>
    <dbReference type="NCBI Taxonomy" id="2800387"/>
    <lineage>
        <taxon>Bacteria</taxon>
        <taxon>Pseudomonadati</taxon>
        <taxon>Bacteroidota</taxon>
        <taxon>Bacteroidia</taxon>
        <taxon>Bacteroidales</taxon>
        <taxon>Prevotellaceae</taxon>
        <taxon>Prevotella</taxon>
    </lineage>
</organism>